<dbReference type="AntiFam" id="ANF00152">
    <property type="entry name" value="Shadow ORF (opposite nadB1)"/>
</dbReference>
<evidence type="ECO:0000313" key="1">
    <source>
        <dbReference type="EMBL" id="BAK10574.1"/>
    </source>
</evidence>
<reference evidence="2" key="1">
    <citation type="journal article" date="2012" name="Appl. Microbiol. Biotechnol.">
        <title>The complete genome sequence of Pantoea ananatis AJ13355, an organism with great biotechnological potential.</title>
        <authorList>
            <person name="Hara Y."/>
            <person name="Kadotani N."/>
            <person name="Izui H."/>
            <person name="Katashkina J.I."/>
            <person name="Kuvaeva T.M."/>
            <person name="Andreeva I.G."/>
            <person name="Golubeva L.I."/>
            <person name="Malko D.B."/>
            <person name="Makeev V.J."/>
            <person name="Mashko S.V."/>
            <person name="Kozlov Y.I."/>
        </authorList>
    </citation>
    <scope>NUCLEOTIDE SEQUENCE [LARGE SCALE GENOMIC DNA]</scope>
    <source>
        <strain evidence="2">AJ13355</strain>
    </source>
</reference>
<dbReference type="EMBL" id="AP012032">
    <property type="protein sequence ID" value="BAK10574.1"/>
    <property type="molecule type" value="Genomic_DNA"/>
</dbReference>
<proteinExistence type="predicted"/>
<dbReference type="HOGENOM" id="CLU_661960_0_0_6"/>
<dbReference type="AlphaFoldDB" id="A0A0H3KT25"/>
<organism evidence="1 2">
    <name type="scientific">Pantoea ananatis (strain AJ13355)</name>
    <dbReference type="NCBI Taxonomy" id="932677"/>
    <lineage>
        <taxon>Bacteria</taxon>
        <taxon>Pseudomonadati</taxon>
        <taxon>Pseudomonadota</taxon>
        <taxon>Gammaproteobacteria</taxon>
        <taxon>Enterobacterales</taxon>
        <taxon>Erwiniaceae</taxon>
        <taxon>Pantoea</taxon>
    </lineage>
</organism>
<dbReference type="Proteomes" id="UP000006690">
    <property type="component" value="Chromosome"/>
</dbReference>
<accession>A0A0H3KT25</accession>
<evidence type="ECO:0000313" key="2">
    <source>
        <dbReference type="Proteomes" id="UP000006690"/>
    </source>
</evidence>
<protein>
    <submittedName>
        <fullName evidence="1">Uncharacterized protein</fullName>
    </submittedName>
</protein>
<dbReference type="KEGG" id="paj:PAJ_0494"/>
<sequence>MHASRATEDHQVQQRVATQTVRPVYRYAGDFTHREQARNHFIFALLIHTQRLTGDFGWHAAHHVVTGWDNRNRLFNRVNVSKGTGQLKDARQARFQHFRTQVIEFQLDVRAPWTVATTTFTDLHHHRTGHNVTTGKVFGVRRIALHETLTVFVQQITAFTTTAFGDQYTSTGDTGWVELPHFHILHRHARAQRHANTVAGIDVGVRRGLINTSCTARRQNGGLGFEVNRFAGFHADCRTAYDGTVVIFDQIQCIPFGEDSGFIFQVLLIQRMQQCVAGTVGRCGSTRRLLTAEVFRLTTKRTLINAAVIKTGEGQAHVLQFQNRFRTDVTHVFDRVLVTDVVGTFDGVIHMPFPVIVMGVTQRNGDSALRGDRMGTGREDFGQQGTGLARLGDLQRRAHTRAACADHHGIKFSYW</sequence>
<name>A0A0H3KT25_PANAA</name>
<gene>
    <name evidence="1" type="ordered locus">PAJ_0494</name>
</gene>